<dbReference type="PANTHER" id="PTHR35707:SF1">
    <property type="entry name" value="SPC7 KINETOCHORE PROTEIN DOMAIN-CONTAINING PROTEIN"/>
    <property type="match status" value="1"/>
</dbReference>
<reference evidence="3 4" key="1">
    <citation type="journal article" date="2024" name="Plant Biotechnol. J.">
        <title>Dendrobium thyrsiflorum genome and its molecular insights into genes involved in important horticultural traits.</title>
        <authorList>
            <person name="Chen B."/>
            <person name="Wang J.Y."/>
            <person name="Zheng P.J."/>
            <person name="Li K.L."/>
            <person name="Liang Y.M."/>
            <person name="Chen X.F."/>
            <person name="Zhang C."/>
            <person name="Zhao X."/>
            <person name="He X."/>
            <person name="Zhang G.Q."/>
            <person name="Liu Z.J."/>
            <person name="Xu Q."/>
        </authorList>
    </citation>
    <scope>NUCLEOTIDE SEQUENCE [LARGE SCALE GENOMIC DNA]</scope>
    <source>
        <strain evidence="3">GZMU011</strain>
    </source>
</reference>
<evidence type="ECO:0000313" key="4">
    <source>
        <dbReference type="Proteomes" id="UP001552299"/>
    </source>
</evidence>
<sequence length="1469" mass="162448">MSPKDKQQRSAGELEEDTCTRRKRSRRVSFAETTVHVFKRDDESESPANSTPAPSEGLGHSDSEGTVGFRGVQSQGDDSVESAPDDEGENGARLRFVRDIDLSSPGSAVGSVTSNEDDNFFGPVSTSFINSGHLSESGMPDDNNHDITLDSTAFSLHFRNIAPPDDQSVNSAGSLRTPIGDTMPTMPLGFLVGSDQTEELSSKCSVGEKSNVSGDQNSINLNIGGSHSYEYGKLSYTLEALMDEVNLRMQQKSPIGDCRFIISNSQTDEVGGIRKLWKDGEEVGNQNSCCDEPGHAIPCSVSPMGLPISNESLLHAKDKALASHSNSEQIKEMFYSVSVDRVGKGYEAVHPEVIVANGENSKLLSLSHGKLQNDLNGQGCRVNKESFRCTTSEGKSHPDSPLHSISSVLSISDDAKQKLDSVRIAHTPKNATKLFHTNALQEITPSSHGWEQQHFLSQTVPPSSKFLAMSAREKLAFHMQTPDNAVKALQFSSFKGSTSSFKVGQLQPLKFSPRSQSELMHDAARKQSDYLRWELMGRGESISAIKNHITMSNVKSRMQSDYGPAPSCNDLVFTAFQSTPNDICDDQNMKHAGVSDVNLGTTEVNAAEQMDGMNIIRDVDCPGNISFLTKPDEKSALESMSITMETPDNAVKAFPFSTLKSSISSYQDKKRKVQYRSVRSQGESLHSPARELSASLKMELRVHGERISAIKTSITRSGFKSKMQTDCEAAPLMKDLFITNLQCNLNKINADPFKKHVGVSDVNGDANGLTAVKQMEVLDIVKDLNSSRNGSCLTGLDKNIAFMETVERDQSEKCIEFFSDSSLKLPYTLDLSASSIDQREADLKESNKAISRKYALANKEKATISSEGCFTSGVDETSSSDLLERKSLQPAACLVSPSVEKVSNGKKLNLPVSIGSSVHYGKTCIDSESFHVGGLYYNKNLNENSANRPKKVIEKLMIDPFKAPGVVLEANTTLSKSLEDTEFQQETNCHCDIAVVGEIGNKQTCHTENAGYSESYTMQNSPVNAPNVIADSLILLVDHIHHDEALDIAGKAPLKCWTDVFSKLSDSTNHLLPQSISELNLQKLDDMENLLDELQTARNYEGLCISLRNKECYGHPHQKRVIDARFLLEKLGIAKARKQLKCMKLKKIRDQAQILQSQVEECDKLKSNYSQLRDLCTRVVESDESSYYKNQMHEMKPEEQNRLMAMKQELGILEQNIKLLLKSFEASCKLTSKMSCNDIIKAVDEHVMRRQICKEIQRHGRLWSLRDVAMENDHYEITLGYCNLLFQRFTLNKSRFSCIVANIFSDAANIIKKYPNMNACIAFEFVFKLNVDQKFAGSNCIYETIVETNLLIGTLIDVLEEILLSRLELLNLIFSTFLKQSSGELELQLCFYSSSSARKLILGIDMTSLNCGIYPSDPSELKIKVCEPQTTLPSSIVNKVIGAVRSLECGHLTILRLSRCVSQVLECST</sequence>
<feature type="region of interest" description="Disordered" evidence="2">
    <location>
        <begin position="1"/>
        <end position="90"/>
    </location>
</feature>
<gene>
    <name evidence="3" type="ORF">M5K25_026772</name>
</gene>
<dbReference type="PANTHER" id="PTHR35707">
    <property type="entry name" value="OS06G0608100 PROTEIN"/>
    <property type="match status" value="1"/>
</dbReference>
<keyword evidence="1" id="KW-0175">Coiled coil</keyword>
<comment type="caution">
    <text evidence="3">The sequence shown here is derived from an EMBL/GenBank/DDBJ whole genome shotgun (WGS) entry which is preliminary data.</text>
</comment>
<keyword evidence="4" id="KW-1185">Reference proteome</keyword>
<evidence type="ECO:0000313" key="3">
    <source>
        <dbReference type="EMBL" id="KAL0904643.1"/>
    </source>
</evidence>
<name>A0ABD0TYG8_DENTH</name>
<evidence type="ECO:0000256" key="1">
    <source>
        <dbReference type="SAM" id="Coils"/>
    </source>
</evidence>
<organism evidence="3 4">
    <name type="scientific">Dendrobium thyrsiflorum</name>
    <name type="common">Pinecone-like raceme dendrobium</name>
    <name type="synonym">Orchid</name>
    <dbReference type="NCBI Taxonomy" id="117978"/>
    <lineage>
        <taxon>Eukaryota</taxon>
        <taxon>Viridiplantae</taxon>
        <taxon>Streptophyta</taxon>
        <taxon>Embryophyta</taxon>
        <taxon>Tracheophyta</taxon>
        <taxon>Spermatophyta</taxon>
        <taxon>Magnoliopsida</taxon>
        <taxon>Liliopsida</taxon>
        <taxon>Asparagales</taxon>
        <taxon>Orchidaceae</taxon>
        <taxon>Epidendroideae</taxon>
        <taxon>Malaxideae</taxon>
        <taxon>Dendrobiinae</taxon>
        <taxon>Dendrobium</taxon>
    </lineage>
</organism>
<dbReference type="Proteomes" id="UP001552299">
    <property type="component" value="Unassembled WGS sequence"/>
</dbReference>
<accession>A0ABD0TYG8</accession>
<evidence type="ECO:0000256" key="2">
    <source>
        <dbReference type="SAM" id="MobiDB-lite"/>
    </source>
</evidence>
<protein>
    <submittedName>
        <fullName evidence="3">Uncharacterized protein</fullName>
    </submittedName>
</protein>
<dbReference type="EMBL" id="JANQDX010000019">
    <property type="protein sequence ID" value="KAL0904643.1"/>
    <property type="molecule type" value="Genomic_DNA"/>
</dbReference>
<feature type="compositionally biased region" description="Acidic residues" evidence="2">
    <location>
        <begin position="78"/>
        <end position="89"/>
    </location>
</feature>
<proteinExistence type="predicted"/>
<feature type="coiled-coil region" evidence="1">
    <location>
        <begin position="1145"/>
        <end position="1223"/>
    </location>
</feature>